<proteinExistence type="predicted"/>
<feature type="compositionally biased region" description="Acidic residues" evidence="1">
    <location>
        <begin position="43"/>
        <end position="53"/>
    </location>
</feature>
<sequence length="53" mass="5541">MSDPSEQPDEPEQQQAAAADPAQPPVGPLDAQVSDYAFTTTEVGDEIAELPGE</sequence>
<dbReference type="EMBL" id="CP060825">
    <property type="protein sequence ID" value="QNP62004.1"/>
    <property type="molecule type" value="Genomic_DNA"/>
</dbReference>
<reference evidence="2 3" key="1">
    <citation type="submission" date="2020-08" db="EMBL/GenBank/DDBJ databases">
        <title>A novel species.</title>
        <authorList>
            <person name="Gao J."/>
        </authorList>
    </citation>
    <scope>NUCLEOTIDE SEQUENCE [LARGE SCALE GENOMIC DNA]</scope>
    <source>
        <strain evidence="2 3">CRPJ-33</strain>
    </source>
</reference>
<feature type="region of interest" description="Disordered" evidence="1">
    <location>
        <begin position="1"/>
        <end position="53"/>
    </location>
</feature>
<dbReference type="Proteomes" id="UP000516230">
    <property type="component" value="Chromosome"/>
</dbReference>
<keyword evidence="3" id="KW-1185">Reference proteome</keyword>
<organism evidence="2 3">
    <name type="scientific">Streptomyces genisteinicus</name>
    <dbReference type="NCBI Taxonomy" id="2768068"/>
    <lineage>
        <taxon>Bacteria</taxon>
        <taxon>Bacillati</taxon>
        <taxon>Actinomycetota</taxon>
        <taxon>Actinomycetes</taxon>
        <taxon>Kitasatosporales</taxon>
        <taxon>Streptomycetaceae</taxon>
        <taxon>Streptomyces</taxon>
    </lineage>
</organism>
<feature type="compositionally biased region" description="Acidic residues" evidence="1">
    <location>
        <begin position="1"/>
        <end position="12"/>
    </location>
</feature>
<evidence type="ECO:0000313" key="2">
    <source>
        <dbReference type="EMBL" id="QNP62004.1"/>
    </source>
</evidence>
<name>A0A7H0HN88_9ACTN</name>
<protein>
    <submittedName>
        <fullName evidence="2">Uncharacterized protein</fullName>
    </submittedName>
</protein>
<dbReference type="AlphaFoldDB" id="A0A7H0HN88"/>
<evidence type="ECO:0000313" key="3">
    <source>
        <dbReference type="Proteomes" id="UP000516230"/>
    </source>
</evidence>
<evidence type="ECO:0000256" key="1">
    <source>
        <dbReference type="SAM" id="MobiDB-lite"/>
    </source>
</evidence>
<accession>A0A7H0HN88</accession>
<dbReference type="KEGG" id="sgj:IAG43_03070"/>
<gene>
    <name evidence="2" type="ORF">IAG43_03070</name>
</gene>
<dbReference type="RefSeq" id="WP_187739205.1">
    <property type="nucleotide sequence ID" value="NZ_CP060825.1"/>
</dbReference>